<gene>
    <name evidence="2" type="ORF">Z520_09276</name>
</gene>
<dbReference type="VEuPathDB" id="FungiDB:Z520_09276"/>
<feature type="compositionally biased region" description="Basic residues" evidence="1">
    <location>
        <begin position="124"/>
        <end position="139"/>
    </location>
</feature>
<feature type="compositionally biased region" description="Basic and acidic residues" evidence="1">
    <location>
        <begin position="70"/>
        <end position="86"/>
    </location>
</feature>
<feature type="compositionally biased region" description="Low complexity" evidence="1">
    <location>
        <begin position="151"/>
        <end position="178"/>
    </location>
</feature>
<keyword evidence="3" id="KW-1185">Reference proteome</keyword>
<dbReference type="AlphaFoldDB" id="A0A0D2ICY9"/>
<organism evidence="2 3">
    <name type="scientific">Fonsecaea multimorphosa CBS 102226</name>
    <dbReference type="NCBI Taxonomy" id="1442371"/>
    <lineage>
        <taxon>Eukaryota</taxon>
        <taxon>Fungi</taxon>
        <taxon>Dikarya</taxon>
        <taxon>Ascomycota</taxon>
        <taxon>Pezizomycotina</taxon>
        <taxon>Eurotiomycetes</taxon>
        <taxon>Chaetothyriomycetidae</taxon>
        <taxon>Chaetothyriales</taxon>
        <taxon>Herpotrichiellaceae</taxon>
        <taxon>Fonsecaea</taxon>
    </lineage>
</organism>
<accession>A0A0D2ICY9</accession>
<feature type="region of interest" description="Disordered" evidence="1">
    <location>
        <begin position="1"/>
        <end position="22"/>
    </location>
</feature>
<dbReference type="GeneID" id="27715022"/>
<feature type="compositionally biased region" description="Basic and acidic residues" evidence="1">
    <location>
        <begin position="140"/>
        <end position="149"/>
    </location>
</feature>
<dbReference type="RefSeq" id="XP_016629089.1">
    <property type="nucleotide sequence ID" value="XM_016779770.1"/>
</dbReference>
<dbReference type="EMBL" id="KN848084">
    <property type="protein sequence ID" value="KIX94966.1"/>
    <property type="molecule type" value="Genomic_DNA"/>
</dbReference>
<feature type="region of interest" description="Disordered" evidence="1">
    <location>
        <begin position="43"/>
        <end position="239"/>
    </location>
</feature>
<evidence type="ECO:0000256" key="1">
    <source>
        <dbReference type="SAM" id="MobiDB-lite"/>
    </source>
</evidence>
<dbReference type="Proteomes" id="UP000053411">
    <property type="component" value="Unassembled WGS sequence"/>
</dbReference>
<reference evidence="2 3" key="1">
    <citation type="submission" date="2015-01" db="EMBL/GenBank/DDBJ databases">
        <title>The Genome Sequence of Fonsecaea multimorphosa CBS 102226.</title>
        <authorList>
            <consortium name="The Broad Institute Genomics Platform"/>
            <person name="Cuomo C."/>
            <person name="de Hoog S."/>
            <person name="Gorbushina A."/>
            <person name="Stielow B."/>
            <person name="Teixiera M."/>
            <person name="Abouelleil A."/>
            <person name="Chapman S.B."/>
            <person name="Priest M."/>
            <person name="Young S.K."/>
            <person name="Wortman J."/>
            <person name="Nusbaum C."/>
            <person name="Birren B."/>
        </authorList>
    </citation>
    <scope>NUCLEOTIDE SEQUENCE [LARGE SCALE GENOMIC DNA]</scope>
    <source>
        <strain evidence="2 3">CBS 102226</strain>
    </source>
</reference>
<proteinExistence type="predicted"/>
<name>A0A0D2ICY9_9EURO</name>
<evidence type="ECO:0000313" key="3">
    <source>
        <dbReference type="Proteomes" id="UP000053411"/>
    </source>
</evidence>
<feature type="compositionally biased region" description="Basic and acidic residues" evidence="1">
    <location>
        <begin position="99"/>
        <end position="110"/>
    </location>
</feature>
<dbReference type="OrthoDB" id="4160704at2759"/>
<sequence>MPTILTPQGWVKVAPPPPRKRAVNHDPAAALRGPLAYLACQRSPPKINVGGGGNVKGRADYPYDLSASPEKLRRQGEANAHAKAERSFSAPIMHGGLHPSDHDDDMHEFLGPEMRSPPPPSPKSKAKSRSSPKSRTSSRQHHDNDDRHSHVSASSSSSSSSRSSAASSRSSASSVSSAPSTKSYHRPAPPAGVQARRPPSMPSAEPRAPYYSMPRYDHYGTMPPPMHPASMSQPMSRGNARSLSYSWYNATTPLSL</sequence>
<evidence type="ECO:0000313" key="2">
    <source>
        <dbReference type="EMBL" id="KIX94966.1"/>
    </source>
</evidence>
<protein>
    <submittedName>
        <fullName evidence="2">Uncharacterized protein</fullName>
    </submittedName>
</protein>
<feature type="compositionally biased region" description="Polar residues" evidence="1">
    <location>
        <begin position="230"/>
        <end position="239"/>
    </location>
</feature>